<name>A0A1G4XXS5_9ACTN</name>
<dbReference type="InterPro" id="IPR009057">
    <property type="entry name" value="Homeodomain-like_sf"/>
</dbReference>
<keyword evidence="2 4" id="KW-0238">DNA-binding</keyword>
<dbReference type="GO" id="GO:0003700">
    <property type="term" value="F:DNA-binding transcription factor activity"/>
    <property type="evidence" value="ECO:0007669"/>
    <property type="project" value="TreeGrafter"/>
</dbReference>
<evidence type="ECO:0000256" key="2">
    <source>
        <dbReference type="ARBA" id="ARBA00023125"/>
    </source>
</evidence>
<dbReference type="OrthoDB" id="8688418at2"/>
<dbReference type="AlphaFoldDB" id="A0A1G4XXS5"/>
<evidence type="ECO:0000256" key="3">
    <source>
        <dbReference type="ARBA" id="ARBA00023163"/>
    </source>
</evidence>
<evidence type="ECO:0000256" key="4">
    <source>
        <dbReference type="PROSITE-ProRule" id="PRU00335"/>
    </source>
</evidence>
<dbReference type="SUPFAM" id="SSF46689">
    <property type="entry name" value="Homeodomain-like"/>
    <property type="match status" value="1"/>
</dbReference>
<keyword evidence="3" id="KW-0804">Transcription</keyword>
<evidence type="ECO:0000256" key="1">
    <source>
        <dbReference type="ARBA" id="ARBA00023015"/>
    </source>
</evidence>
<dbReference type="Gene3D" id="1.10.10.60">
    <property type="entry name" value="Homeodomain-like"/>
    <property type="match status" value="1"/>
</dbReference>
<dbReference type="Gene3D" id="1.10.357.10">
    <property type="entry name" value="Tetracycline Repressor, domain 2"/>
    <property type="match status" value="1"/>
</dbReference>
<dbReference type="InterPro" id="IPR041347">
    <property type="entry name" value="MftR_C"/>
</dbReference>
<feature type="DNA-binding region" description="H-T-H motif" evidence="4">
    <location>
        <begin position="37"/>
        <end position="56"/>
    </location>
</feature>
<dbReference type="PANTHER" id="PTHR30055">
    <property type="entry name" value="HTH-TYPE TRANSCRIPTIONAL REGULATOR RUTR"/>
    <property type="match status" value="1"/>
</dbReference>
<dbReference type="PANTHER" id="PTHR30055:SF238">
    <property type="entry name" value="MYCOFACTOCIN BIOSYNTHESIS TRANSCRIPTIONAL REGULATOR MFTR-RELATED"/>
    <property type="match status" value="1"/>
</dbReference>
<dbReference type="Pfam" id="PF17754">
    <property type="entry name" value="TetR_C_14"/>
    <property type="match status" value="1"/>
</dbReference>
<evidence type="ECO:0000313" key="7">
    <source>
        <dbReference type="Proteomes" id="UP000198981"/>
    </source>
</evidence>
<organism evidence="6 7">
    <name type="scientific">Klenkia marina</name>
    <dbReference type="NCBI Taxonomy" id="1960309"/>
    <lineage>
        <taxon>Bacteria</taxon>
        <taxon>Bacillati</taxon>
        <taxon>Actinomycetota</taxon>
        <taxon>Actinomycetes</taxon>
        <taxon>Geodermatophilales</taxon>
        <taxon>Geodermatophilaceae</taxon>
        <taxon>Klenkia</taxon>
    </lineage>
</organism>
<dbReference type="EMBL" id="FMUH01000002">
    <property type="protein sequence ID" value="SCX45979.1"/>
    <property type="molecule type" value="Genomic_DNA"/>
</dbReference>
<proteinExistence type="predicted"/>
<dbReference type="InterPro" id="IPR001647">
    <property type="entry name" value="HTH_TetR"/>
</dbReference>
<feature type="domain" description="HTH tetR-type" evidence="5">
    <location>
        <begin position="14"/>
        <end position="74"/>
    </location>
</feature>
<dbReference type="Proteomes" id="UP000198981">
    <property type="component" value="Unassembled WGS sequence"/>
</dbReference>
<evidence type="ECO:0000313" key="6">
    <source>
        <dbReference type="EMBL" id="SCX45979.1"/>
    </source>
</evidence>
<dbReference type="PRINTS" id="PR00455">
    <property type="entry name" value="HTHTETR"/>
</dbReference>
<dbReference type="InterPro" id="IPR023772">
    <property type="entry name" value="DNA-bd_HTH_TetR-type_CS"/>
</dbReference>
<gene>
    <name evidence="6" type="ORF">SAMN03159343_1716</name>
</gene>
<dbReference type="Pfam" id="PF00440">
    <property type="entry name" value="TetR_N"/>
    <property type="match status" value="1"/>
</dbReference>
<protein>
    <submittedName>
        <fullName evidence="6">Transcriptional regulator, TetR family</fullName>
    </submittedName>
</protein>
<dbReference type="PROSITE" id="PS50977">
    <property type="entry name" value="HTH_TETR_2"/>
    <property type="match status" value="1"/>
</dbReference>
<evidence type="ECO:0000259" key="5">
    <source>
        <dbReference type="PROSITE" id="PS50977"/>
    </source>
</evidence>
<sequence>MVVVTTGLRERKKADTRAALAAAVLRLSVEKGFEHVTVEEVAAAADVSYRTFFNHFGSKEEALLLPDGADRIRLADRLAEQDPAVPVLAALRAAMQEDLARVQDDASTWRARFSVIAATPALLPRLVELSATDERALAESVAARTGADVDTDLHPVLVAAVVSAAVRAAFLRWHGGDRPLAAVVDEALDAVAAGLPTPTREKKVQ</sequence>
<accession>A0A1G4XXS5</accession>
<dbReference type="GO" id="GO:0000976">
    <property type="term" value="F:transcription cis-regulatory region binding"/>
    <property type="evidence" value="ECO:0007669"/>
    <property type="project" value="TreeGrafter"/>
</dbReference>
<dbReference type="STRING" id="1960309.SAMN03159343_1716"/>
<dbReference type="PROSITE" id="PS01081">
    <property type="entry name" value="HTH_TETR_1"/>
    <property type="match status" value="1"/>
</dbReference>
<keyword evidence="7" id="KW-1185">Reference proteome</keyword>
<keyword evidence="1" id="KW-0805">Transcription regulation</keyword>
<dbReference type="InterPro" id="IPR050109">
    <property type="entry name" value="HTH-type_TetR-like_transc_reg"/>
</dbReference>
<reference evidence="7" key="1">
    <citation type="submission" date="2016-10" db="EMBL/GenBank/DDBJ databases">
        <authorList>
            <person name="Varghese N."/>
            <person name="Submissions S."/>
        </authorList>
    </citation>
    <scope>NUCLEOTIDE SEQUENCE [LARGE SCALE GENOMIC DNA]</scope>
    <source>
        <strain evidence="7">DSM 45722</strain>
    </source>
</reference>